<accession>A0A8S1TLP9</accession>
<comment type="caution">
    <text evidence="1">The sequence shown here is derived from an EMBL/GenBank/DDBJ whole genome shotgun (WGS) entry which is preliminary data.</text>
</comment>
<name>A0A8S1TLP9_PAROT</name>
<keyword evidence="2" id="KW-1185">Reference proteome</keyword>
<dbReference type="EMBL" id="CAJJDP010000026">
    <property type="protein sequence ID" value="CAD8152688.1"/>
    <property type="molecule type" value="Genomic_DNA"/>
</dbReference>
<organism evidence="1 2">
    <name type="scientific">Paramecium octaurelia</name>
    <dbReference type="NCBI Taxonomy" id="43137"/>
    <lineage>
        <taxon>Eukaryota</taxon>
        <taxon>Sar</taxon>
        <taxon>Alveolata</taxon>
        <taxon>Ciliophora</taxon>
        <taxon>Intramacronucleata</taxon>
        <taxon>Oligohymenophorea</taxon>
        <taxon>Peniculida</taxon>
        <taxon>Parameciidae</taxon>
        <taxon>Paramecium</taxon>
    </lineage>
</organism>
<protein>
    <submittedName>
        <fullName evidence="1">Uncharacterized protein</fullName>
    </submittedName>
</protein>
<dbReference type="Proteomes" id="UP000683925">
    <property type="component" value="Unassembled WGS sequence"/>
</dbReference>
<evidence type="ECO:0000313" key="1">
    <source>
        <dbReference type="EMBL" id="CAD8152688.1"/>
    </source>
</evidence>
<sequence length="137" mass="16287">MIFLYSKLKFKQLYQHKQSSIQFNNKLQEWMNTQQIKQQKNNLQRQNQQKARFKKLKNVNIDILILMESKLLNDNQGSLAFVGNSDAKVICIKPRIHSYTYPQKTITSCYGLIEDYQFKQNEICFAIPLDKSFLAFR</sequence>
<proteinExistence type="predicted"/>
<dbReference type="AlphaFoldDB" id="A0A8S1TLP9"/>
<evidence type="ECO:0000313" key="2">
    <source>
        <dbReference type="Proteomes" id="UP000683925"/>
    </source>
</evidence>
<gene>
    <name evidence="1" type="ORF">POCTA_138.1.T0260392</name>
</gene>
<reference evidence="1" key="1">
    <citation type="submission" date="2021-01" db="EMBL/GenBank/DDBJ databases">
        <authorList>
            <consortium name="Genoscope - CEA"/>
            <person name="William W."/>
        </authorList>
    </citation>
    <scope>NUCLEOTIDE SEQUENCE</scope>
</reference>